<accession>A0AAV2JIU6</accession>
<dbReference type="Proteomes" id="UP001497482">
    <property type="component" value="Chromosome 12"/>
</dbReference>
<dbReference type="Pfam" id="PF01344">
    <property type="entry name" value="Kelch_1"/>
    <property type="match status" value="2"/>
</dbReference>
<dbReference type="PANTHER" id="PTHR46344">
    <property type="entry name" value="OS02G0202900 PROTEIN"/>
    <property type="match status" value="1"/>
</dbReference>
<proteinExistence type="predicted"/>
<keyword evidence="2" id="KW-0677">Repeat</keyword>
<dbReference type="InterPro" id="IPR006652">
    <property type="entry name" value="Kelch_1"/>
</dbReference>
<dbReference type="Gene3D" id="2.120.10.80">
    <property type="entry name" value="Kelch-type beta propeller"/>
    <property type="match status" value="1"/>
</dbReference>
<dbReference type="EMBL" id="OZ035834">
    <property type="protein sequence ID" value="CAL1576083.1"/>
    <property type="molecule type" value="Genomic_DNA"/>
</dbReference>
<evidence type="ECO:0000256" key="1">
    <source>
        <dbReference type="ARBA" id="ARBA00022441"/>
    </source>
</evidence>
<organism evidence="3 4">
    <name type="scientific">Knipowitschia caucasica</name>
    <name type="common">Caucasian dwarf goby</name>
    <name type="synonym">Pomatoschistus caucasicus</name>
    <dbReference type="NCBI Taxonomy" id="637954"/>
    <lineage>
        <taxon>Eukaryota</taxon>
        <taxon>Metazoa</taxon>
        <taxon>Chordata</taxon>
        <taxon>Craniata</taxon>
        <taxon>Vertebrata</taxon>
        <taxon>Euteleostomi</taxon>
        <taxon>Actinopterygii</taxon>
        <taxon>Neopterygii</taxon>
        <taxon>Teleostei</taxon>
        <taxon>Neoteleostei</taxon>
        <taxon>Acanthomorphata</taxon>
        <taxon>Gobiaria</taxon>
        <taxon>Gobiiformes</taxon>
        <taxon>Gobioidei</taxon>
        <taxon>Gobiidae</taxon>
        <taxon>Gobiinae</taxon>
        <taxon>Knipowitschia</taxon>
    </lineage>
</organism>
<gene>
    <name evidence="3" type="ORF">KC01_LOCUS7538</name>
</gene>
<keyword evidence="4" id="KW-1185">Reference proteome</keyword>
<evidence type="ECO:0000313" key="3">
    <source>
        <dbReference type="EMBL" id="CAL1576083.1"/>
    </source>
</evidence>
<protein>
    <submittedName>
        <fullName evidence="3">Uncharacterized protein</fullName>
    </submittedName>
</protein>
<dbReference type="SUPFAM" id="SSF117281">
    <property type="entry name" value="Kelch motif"/>
    <property type="match status" value="1"/>
</dbReference>
<evidence type="ECO:0000256" key="2">
    <source>
        <dbReference type="ARBA" id="ARBA00022737"/>
    </source>
</evidence>
<evidence type="ECO:0000313" key="4">
    <source>
        <dbReference type="Proteomes" id="UP001497482"/>
    </source>
</evidence>
<sequence>MGGFDGTEHFSSMRRLDLATRAWDEMPPMYERRCYVSATVLNGRIYAVGGYNGRVRLNTAEVFDPQTNRWSLIAPMNEQRCDAKCATLN</sequence>
<dbReference type="PANTHER" id="PTHR46344:SF27">
    <property type="entry name" value="KELCH REPEAT SUPERFAMILY PROTEIN"/>
    <property type="match status" value="1"/>
</dbReference>
<reference evidence="3 4" key="1">
    <citation type="submission" date="2024-04" db="EMBL/GenBank/DDBJ databases">
        <authorList>
            <person name="Waldvogel A.-M."/>
            <person name="Schoenle A."/>
        </authorList>
    </citation>
    <scope>NUCLEOTIDE SEQUENCE [LARGE SCALE GENOMIC DNA]</scope>
</reference>
<dbReference type="AlphaFoldDB" id="A0AAV2JIU6"/>
<dbReference type="InterPro" id="IPR015915">
    <property type="entry name" value="Kelch-typ_b-propeller"/>
</dbReference>
<dbReference type="SMART" id="SM00612">
    <property type="entry name" value="Kelch"/>
    <property type="match status" value="2"/>
</dbReference>
<name>A0AAV2JIU6_KNICA</name>
<keyword evidence="1" id="KW-0880">Kelch repeat</keyword>